<dbReference type="OrthoDB" id="9765657at2"/>
<dbReference type="Proteomes" id="UP000249522">
    <property type="component" value="Unassembled WGS sequence"/>
</dbReference>
<dbReference type="Pfam" id="PF25967">
    <property type="entry name" value="RND-MFP_C"/>
    <property type="match status" value="1"/>
</dbReference>
<dbReference type="InterPro" id="IPR058625">
    <property type="entry name" value="MdtA-like_BSH"/>
</dbReference>
<feature type="domain" description="Multidrug resistance protein MdtA-like C-terminal permuted SH3" evidence="5">
    <location>
        <begin position="328"/>
        <end position="383"/>
    </location>
</feature>
<dbReference type="SUPFAM" id="SSF111369">
    <property type="entry name" value="HlyD-like secretion proteins"/>
    <property type="match status" value="1"/>
</dbReference>
<dbReference type="Gene3D" id="2.40.420.20">
    <property type="match status" value="1"/>
</dbReference>
<dbReference type="GO" id="GO:0015562">
    <property type="term" value="F:efflux transmembrane transporter activity"/>
    <property type="evidence" value="ECO:0007669"/>
    <property type="project" value="TreeGrafter"/>
</dbReference>
<evidence type="ECO:0000259" key="4">
    <source>
        <dbReference type="Pfam" id="PF25917"/>
    </source>
</evidence>
<dbReference type="AlphaFoldDB" id="A0A2W1L6V8"/>
<dbReference type="EMBL" id="QKRB01000055">
    <property type="protein sequence ID" value="PZD93860.1"/>
    <property type="molecule type" value="Genomic_DNA"/>
</dbReference>
<name>A0A2W1L6V8_9BACL</name>
<dbReference type="GO" id="GO:1990281">
    <property type="term" value="C:efflux pump complex"/>
    <property type="evidence" value="ECO:0007669"/>
    <property type="project" value="TreeGrafter"/>
</dbReference>
<dbReference type="PANTHER" id="PTHR30469">
    <property type="entry name" value="MULTIDRUG RESISTANCE PROTEIN MDTA"/>
    <property type="match status" value="1"/>
</dbReference>
<dbReference type="InterPro" id="IPR058627">
    <property type="entry name" value="MdtA-like_C"/>
</dbReference>
<gene>
    <name evidence="6" type="ORF">DNH61_20390</name>
</gene>
<comment type="caution">
    <text evidence="6">The sequence shown here is derived from an EMBL/GenBank/DDBJ whole genome shotgun (WGS) entry which is preliminary data.</text>
</comment>
<accession>A0A2W1L6V8</accession>
<feature type="compositionally biased region" description="Gly residues" evidence="3">
    <location>
        <begin position="274"/>
        <end position="289"/>
    </location>
</feature>
<evidence type="ECO:0000313" key="6">
    <source>
        <dbReference type="EMBL" id="PZD93860.1"/>
    </source>
</evidence>
<proteinExistence type="predicted"/>
<evidence type="ECO:0000313" key="7">
    <source>
        <dbReference type="Proteomes" id="UP000249522"/>
    </source>
</evidence>
<feature type="region of interest" description="Disordered" evidence="3">
    <location>
        <begin position="266"/>
        <end position="294"/>
    </location>
</feature>
<keyword evidence="7" id="KW-1185">Reference proteome</keyword>
<evidence type="ECO:0000259" key="5">
    <source>
        <dbReference type="Pfam" id="PF25967"/>
    </source>
</evidence>
<evidence type="ECO:0000256" key="1">
    <source>
        <dbReference type="ARBA" id="ARBA00022448"/>
    </source>
</evidence>
<keyword evidence="2" id="KW-0175">Coiled coil</keyword>
<evidence type="ECO:0000256" key="3">
    <source>
        <dbReference type="SAM" id="MobiDB-lite"/>
    </source>
</evidence>
<keyword evidence="1" id="KW-0813">Transport</keyword>
<dbReference type="RefSeq" id="WP_111148671.1">
    <property type="nucleotide sequence ID" value="NZ_QKRB01000055.1"/>
</dbReference>
<dbReference type="Pfam" id="PF25917">
    <property type="entry name" value="BSH_RND"/>
    <property type="match status" value="1"/>
</dbReference>
<evidence type="ECO:0000256" key="2">
    <source>
        <dbReference type="SAM" id="Coils"/>
    </source>
</evidence>
<feature type="coiled-coil region" evidence="2">
    <location>
        <begin position="132"/>
        <end position="195"/>
    </location>
</feature>
<sequence length="385" mass="41856">MFTKWWTENLSSKRSEGQSAQPVLRRGRSSWGRMAAASILAVSLAVTSGCALLPKEEEEEVLPEITPPQISKKPEYEVTTTTLESRVQGTGKLMSMQEETLYFTLDGMRLKGLNVKAGDQVKAGQLIAELDVEEKQKQLRQKRLQFRKAEVTMKETLRKRDEMEAIEFEEAVILFEEQRQEIVDLEAEIAKSTLTAPFSGTVVQVNVEKGAQIKSYDPICIIANTSSLIVAASLSKDDLSKVTIGMPAVVEISGIGKVEGKVKQLPLPATNNGNGNGNGGQNGAPGGNGAQKPERPEDFLIVDVGKLPKEAVRGTNLTVSIVTKRKENAVVIPVSTLRTIGARTYVQVVEEDGSKREVDVAVGQQTSTQVEILEGLTPGQKVVGR</sequence>
<dbReference type="Gene3D" id="2.40.50.100">
    <property type="match status" value="2"/>
</dbReference>
<protein>
    <submittedName>
        <fullName evidence="6">Efflux transporter periplasmic adaptor subunit</fullName>
    </submittedName>
</protein>
<feature type="domain" description="Multidrug resistance protein MdtA-like barrel-sandwich hybrid" evidence="4">
    <location>
        <begin position="109"/>
        <end position="220"/>
    </location>
</feature>
<reference evidence="6 7" key="1">
    <citation type="submission" date="2018-06" db="EMBL/GenBank/DDBJ databases">
        <title>Paenibacillus imtechensis sp. nov.</title>
        <authorList>
            <person name="Pinnaka A.K."/>
            <person name="Singh H."/>
            <person name="Kaur M."/>
        </authorList>
    </citation>
    <scope>NUCLEOTIDE SEQUENCE [LARGE SCALE GENOMIC DNA]</scope>
    <source>
        <strain evidence="6 7">SMB1</strain>
    </source>
</reference>
<organism evidence="6 7">
    <name type="scientific">Paenibacillus sambharensis</name>
    <dbReference type="NCBI Taxonomy" id="1803190"/>
    <lineage>
        <taxon>Bacteria</taxon>
        <taxon>Bacillati</taxon>
        <taxon>Bacillota</taxon>
        <taxon>Bacilli</taxon>
        <taxon>Bacillales</taxon>
        <taxon>Paenibacillaceae</taxon>
        <taxon>Paenibacillus</taxon>
    </lineage>
</organism>